<gene>
    <name evidence="2" type="ORF">GCM10023335_75060</name>
</gene>
<evidence type="ECO:0000313" key="3">
    <source>
        <dbReference type="Proteomes" id="UP001501759"/>
    </source>
</evidence>
<feature type="compositionally biased region" description="Low complexity" evidence="1">
    <location>
        <begin position="46"/>
        <end position="55"/>
    </location>
</feature>
<evidence type="ECO:0000313" key="2">
    <source>
        <dbReference type="EMBL" id="GAA5032485.1"/>
    </source>
</evidence>
<sequence length="132" mass="13690">MTEIHHATHALLAPATLAPPPRIEAGATAQPRPVPSAHHGDRSAQRSTCTAAESRATTRAELHPAQGAHDPYGHSLALDESLAPPPPHGELPYAACTFAARKGGCAARGTSRRAAGMQYHCPFAGAARGLRP</sequence>
<organism evidence="2 3">
    <name type="scientific">Streptomyces siamensis</name>
    <dbReference type="NCBI Taxonomy" id="1274986"/>
    <lineage>
        <taxon>Bacteria</taxon>
        <taxon>Bacillati</taxon>
        <taxon>Actinomycetota</taxon>
        <taxon>Actinomycetes</taxon>
        <taxon>Kitasatosporales</taxon>
        <taxon>Streptomycetaceae</taxon>
        <taxon>Streptomyces</taxon>
    </lineage>
</organism>
<accession>A0ABP9JJU4</accession>
<evidence type="ECO:0000256" key="1">
    <source>
        <dbReference type="SAM" id="MobiDB-lite"/>
    </source>
</evidence>
<dbReference type="Proteomes" id="UP001501759">
    <property type="component" value="Unassembled WGS sequence"/>
</dbReference>
<name>A0ABP9JJU4_9ACTN</name>
<dbReference type="EMBL" id="BAABKB010000039">
    <property type="protein sequence ID" value="GAA5032485.1"/>
    <property type="molecule type" value="Genomic_DNA"/>
</dbReference>
<proteinExistence type="predicted"/>
<protein>
    <submittedName>
        <fullName evidence="2">Uncharacterized protein</fullName>
    </submittedName>
</protein>
<reference evidence="3" key="1">
    <citation type="journal article" date="2019" name="Int. J. Syst. Evol. Microbiol.">
        <title>The Global Catalogue of Microorganisms (GCM) 10K type strain sequencing project: providing services to taxonomists for standard genome sequencing and annotation.</title>
        <authorList>
            <consortium name="The Broad Institute Genomics Platform"/>
            <consortium name="The Broad Institute Genome Sequencing Center for Infectious Disease"/>
            <person name="Wu L."/>
            <person name="Ma J."/>
        </authorList>
    </citation>
    <scope>NUCLEOTIDE SEQUENCE [LARGE SCALE GENOMIC DNA]</scope>
    <source>
        <strain evidence="3">JCM 18409</strain>
    </source>
</reference>
<comment type="caution">
    <text evidence="2">The sequence shown here is derived from an EMBL/GenBank/DDBJ whole genome shotgun (WGS) entry which is preliminary data.</text>
</comment>
<feature type="region of interest" description="Disordered" evidence="1">
    <location>
        <begin position="1"/>
        <end position="89"/>
    </location>
</feature>
<keyword evidence="3" id="KW-1185">Reference proteome</keyword>